<evidence type="ECO:0000313" key="2">
    <source>
        <dbReference type="Proteomes" id="UP000231382"/>
    </source>
</evidence>
<protein>
    <submittedName>
        <fullName evidence="1">Uncharacterized protein</fullName>
    </submittedName>
</protein>
<dbReference type="Proteomes" id="UP000231382">
    <property type="component" value="Unassembled WGS sequence"/>
</dbReference>
<comment type="caution">
    <text evidence="1">The sequence shown here is derived from an EMBL/GenBank/DDBJ whole genome shotgun (WGS) entry which is preliminary data.</text>
</comment>
<dbReference type="EMBL" id="PEZW01000013">
    <property type="protein sequence ID" value="PIS07756.1"/>
    <property type="molecule type" value="Genomic_DNA"/>
</dbReference>
<evidence type="ECO:0000313" key="1">
    <source>
        <dbReference type="EMBL" id="PIS07756.1"/>
    </source>
</evidence>
<organism evidence="1 2">
    <name type="scientific">Candidatus Berkelbacteria bacterium CG10_big_fil_rev_8_21_14_0_10_43_13</name>
    <dbReference type="NCBI Taxonomy" id="1974514"/>
    <lineage>
        <taxon>Bacteria</taxon>
        <taxon>Candidatus Berkelbacteria</taxon>
    </lineage>
</organism>
<accession>A0A2H0W6Q0</accession>
<sequence length="62" mass="7120">MSSANSWRNFLLDKKQDLFTLDEPRSRDNNISEQAVMAITLTITLDIISVGDRMDFELLKTT</sequence>
<name>A0A2H0W6Q0_9BACT</name>
<gene>
    <name evidence="1" type="ORF">COT78_01840</name>
</gene>
<dbReference type="AlphaFoldDB" id="A0A2H0W6Q0"/>
<reference evidence="2" key="1">
    <citation type="submission" date="2017-09" db="EMBL/GenBank/DDBJ databases">
        <title>Depth-based differentiation of microbial function through sediment-hosted aquifers and enrichment of novel symbionts in the deep terrestrial subsurface.</title>
        <authorList>
            <person name="Probst A.J."/>
            <person name="Ladd B."/>
            <person name="Jarett J.K."/>
            <person name="Geller-Mcgrath D.E."/>
            <person name="Sieber C.M.K."/>
            <person name="Emerson J.B."/>
            <person name="Anantharaman K."/>
            <person name="Thomas B.C."/>
            <person name="Malmstrom R."/>
            <person name="Stieglmeier M."/>
            <person name="Klingl A."/>
            <person name="Woyke T."/>
            <person name="Ryan C.M."/>
            <person name="Banfield J.F."/>
        </authorList>
    </citation>
    <scope>NUCLEOTIDE SEQUENCE [LARGE SCALE GENOMIC DNA]</scope>
</reference>
<proteinExistence type="predicted"/>